<dbReference type="PRINTS" id="PR00702">
    <property type="entry name" value="ACRIFLAVINRP"/>
</dbReference>
<gene>
    <name evidence="2" type="ORF">KDM89_05475</name>
</gene>
<keyword evidence="1" id="KW-1133">Transmembrane helix</keyword>
<dbReference type="RefSeq" id="WP_212686935.1">
    <property type="nucleotide sequence ID" value="NZ_JAGSPN010000003.1"/>
</dbReference>
<dbReference type="Gene3D" id="3.30.70.1430">
    <property type="entry name" value="Multidrug efflux transporter AcrB pore domain"/>
    <property type="match status" value="2"/>
</dbReference>
<dbReference type="Pfam" id="PF00873">
    <property type="entry name" value="ACR_tran"/>
    <property type="match status" value="1"/>
</dbReference>
<feature type="transmembrane region" description="Helical" evidence="1">
    <location>
        <begin position="888"/>
        <end position="908"/>
    </location>
</feature>
<dbReference type="Gene3D" id="3.30.2090.10">
    <property type="entry name" value="Multidrug efflux transporter AcrB TolC docking domain, DN and DC subdomains"/>
    <property type="match status" value="2"/>
</dbReference>
<name>A0A941DIX6_9BURK</name>
<sequence length="1047" mass="113283">MKLTTAAFQSSRLSFFIAFLILLAGSLTFLSFPSQEEPSVTMRDGIVFVGNPGLPAERMEQLVAQPLEERLRQLHEIKTVSTTVRSGSVMVQLTLREELQNLAPIWQRVRAKVAEAALQFPAGTLPPQIDDDFGRVAIASIAVTAPDFSMSEMRTSLKFLREGILRLPGIQSVSFHGLQEERIYIEFDRAKLNALGIAGSAVLQQLQQQNVVQSGGQTVIAGLNNAVVTSGEIRTLQELRDFTLTLPAAARKTTDAQQPASIRLGDIAQLSVQKADPPESAAIYRGQDAVVLGVSMRPGQNIKAVGAELKQRVSELEKQLPAGFKLDYVTFQPDVVAAEMGHMNQVMLETVIIVMIVVVLFLGWRAGIVVGSIVPLTILATLLVMRAMEIELHIVSMAAIIIALGLLVDNGIVIAEDIERRLAAGEDRKQACIDAGRTLAIPLLASSLVIIFAFSPFFFGNTTISEYLRPLVVVLAISLLASWLLCLTITPLLCYHFLGAAHHEEEAKQGGFYRFYTHLIRRLLDHKAIFLSVMCVVLVLALSVLGSRPAGFLPASDRPQFQVEIELQPGSDARRTQQVVRELSTWLSDSKINPDVSTSIGYVADGGPRVVLVLNPPLPASNIAYFTVTVNKAEALDRMIARTQQFMTERHPDIRVDAKRFSRSSNDAGAIAYRIYGSDETVLRQIGQQVQQALHTVPGVVQIQDNWGPRLLRLDVDVDQAKARRAGISSEEIATALAMRNSGTDVSVLRDGDTLVPLVVRGGSAERQRPEELANTLIQNAADGTPVPLSAVAQIRLGSEPSTIRRRNLERTLTIQARSSQFTAQQAVDYAAPAVAKIVLPAGYRIELGAEIEEAAESNAALNTYLPVAVIAMLILFIWQFGSFRKLALIVGIIPFAMIGAGPALVIAGEPLGFMANFGLLSLAGIIVNNAVLLLERIEVELASGLSMREAVVAAAVARLRPIVMTKLTCIAGLIPLLLFAGSLWTGMAVTIMGGLLLGTLITLGLVPVLYELLFSGRIANWADRLTGSAKTPEAANAMPDKLVTPG</sequence>
<feature type="transmembrane region" description="Helical" evidence="1">
    <location>
        <begin position="12"/>
        <end position="32"/>
    </location>
</feature>
<dbReference type="Gene3D" id="3.30.70.1440">
    <property type="entry name" value="Multidrug efflux transporter AcrB pore domain"/>
    <property type="match status" value="1"/>
</dbReference>
<feature type="transmembrane region" description="Helical" evidence="1">
    <location>
        <begin position="968"/>
        <end position="986"/>
    </location>
</feature>
<feature type="transmembrane region" description="Helical" evidence="1">
    <location>
        <begin position="914"/>
        <end position="935"/>
    </location>
</feature>
<feature type="transmembrane region" description="Helical" evidence="1">
    <location>
        <begin position="992"/>
        <end position="1015"/>
    </location>
</feature>
<dbReference type="InterPro" id="IPR027463">
    <property type="entry name" value="AcrB_DN_DC_subdom"/>
</dbReference>
<dbReference type="Gene3D" id="3.30.70.1320">
    <property type="entry name" value="Multidrug efflux transporter AcrB pore domain like"/>
    <property type="match status" value="1"/>
</dbReference>
<dbReference type="PANTHER" id="PTHR32063:SF18">
    <property type="entry name" value="CATION EFFLUX SYSTEM PROTEIN"/>
    <property type="match status" value="1"/>
</dbReference>
<comment type="caution">
    <text evidence="2">The sequence shown here is derived from an EMBL/GenBank/DDBJ whole genome shotgun (WGS) entry which is preliminary data.</text>
</comment>
<dbReference type="AlphaFoldDB" id="A0A941DIX6"/>
<protein>
    <submittedName>
        <fullName evidence="2">Efflux RND transporter permease subunit</fullName>
    </submittedName>
</protein>
<proteinExistence type="predicted"/>
<dbReference type="GO" id="GO:0042910">
    <property type="term" value="F:xenobiotic transmembrane transporter activity"/>
    <property type="evidence" value="ECO:0007669"/>
    <property type="project" value="TreeGrafter"/>
</dbReference>
<keyword evidence="1" id="KW-0472">Membrane</keyword>
<dbReference type="EMBL" id="JAGSPN010000003">
    <property type="protein sequence ID" value="MBR7781578.1"/>
    <property type="molecule type" value="Genomic_DNA"/>
</dbReference>
<feature type="transmembrane region" description="Helical" evidence="1">
    <location>
        <begin position="528"/>
        <end position="546"/>
    </location>
</feature>
<dbReference type="Proteomes" id="UP000680067">
    <property type="component" value="Unassembled WGS sequence"/>
</dbReference>
<dbReference type="SUPFAM" id="SSF82714">
    <property type="entry name" value="Multidrug efflux transporter AcrB TolC docking domain, DN and DC subdomains"/>
    <property type="match status" value="2"/>
</dbReference>
<feature type="transmembrane region" description="Helical" evidence="1">
    <location>
        <begin position="346"/>
        <end position="364"/>
    </location>
</feature>
<feature type="transmembrane region" description="Helical" evidence="1">
    <location>
        <begin position="394"/>
        <end position="418"/>
    </location>
</feature>
<reference evidence="2" key="1">
    <citation type="submission" date="2021-04" db="EMBL/GenBank/DDBJ databases">
        <title>novel species isolated from subtropical streams in China.</title>
        <authorList>
            <person name="Lu H."/>
        </authorList>
    </citation>
    <scope>NUCLEOTIDE SEQUENCE</scope>
    <source>
        <strain evidence="2">LFS511W</strain>
    </source>
</reference>
<feature type="transmembrane region" description="Helical" evidence="1">
    <location>
        <begin position="439"/>
        <end position="459"/>
    </location>
</feature>
<feature type="transmembrane region" description="Helical" evidence="1">
    <location>
        <begin position="369"/>
        <end position="388"/>
    </location>
</feature>
<organism evidence="2 3">
    <name type="scientific">Undibacterium luofuense</name>
    <dbReference type="NCBI Taxonomy" id="2828733"/>
    <lineage>
        <taxon>Bacteria</taxon>
        <taxon>Pseudomonadati</taxon>
        <taxon>Pseudomonadota</taxon>
        <taxon>Betaproteobacteria</taxon>
        <taxon>Burkholderiales</taxon>
        <taxon>Oxalobacteraceae</taxon>
        <taxon>Undibacterium</taxon>
    </lineage>
</organism>
<dbReference type="SUPFAM" id="SSF82693">
    <property type="entry name" value="Multidrug efflux transporter AcrB pore domain, PN1, PN2, PC1 and PC2 subdomains"/>
    <property type="match status" value="2"/>
</dbReference>
<feature type="transmembrane region" description="Helical" evidence="1">
    <location>
        <begin position="471"/>
        <end position="498"/>
    </location>
</feature>
<accession>A0A941DIX6</accession>
<dbReference type="GO" id="GO:0005886">
    <property type="term" value="C:plasma membrane"/>
    <property type="evidence" value="ECO:0007669"/>
    <property type="project" value="TreeGrafter"/>
</dbReference>
<dbReference type="InterPro" id="IPR001036">
    <property type="entry name" value="Acrflvin-R"/>
</dbReference>
<dbReference type="Gene3D" id="1.20.1640.10">
    <property type="entry name" value="Multidrug efflux transporter AcrB transmembrane domain"/>
    <property type="match status" value="2"/>
</dbReference>
<dbReference type="PANTHER" id="PTHR32063">
    <property type="match status" value="1"/>
</dbReference>
<evidence type="ECO:0000256" key="1">
    <source>
        <dbReference type="SAM" id="Phobius"/>
    </source>
</evidence>
<feature type="transmembrane region" description="Helical" evidence="1">
    <location>
        <begin position="864"/>
        <end position="881"/>
    </location>
</feature>
<evidence type="ECO:0000313" key="3">
    <source>
        <dbReference type="Proteomes" id="UP000680067"/>
    </source>
</evidence>
<keyword evidence="1" id="KW-0812">Transmembrane</keyword>
<dbReference type="SUPFAM" id="SSF82866">
    <property type="entry name" value="Multidrug efflux transporter AcrB transmembrane domain"/>
    <property type="match status" value="2"/>
</dbReference>
<keyword evidence="3" id="KW-1185">Reference proteome</keyword>
<evidence type="ECO:0000313" key="2">
    <source>
        <dbReference type="EMBL" id="MBR7781578.1"/>
    </source>
</evidence>